<dbReference type="NCBIfam" id="TIGR00368">
    <property type="entry name" value="YifB family Mg chelatase-like AAA ATPase"/>
    <property type="match status" value="1"/>
</dbReference>
<dbReference type="InterPro" id="IPR045006">
    <property type="entry name" value="CHLI-like"/>
</dbReference>
<dbReference type="PANTHER" id="PTHR32039:SF7">
    <property type="entry name" value="COMPETENCE PROTEIN COMM"/>
    <property type="match status" value="1"/>
</dbReference>
<dbReference type="InterPro" id="IPR014721">
    <property type="entry name" value="Ribsml_uS5_D2-typ_fold_subgr"/>
</dbReference>
<gene>
    <name evidence="3" type="ORF">ACFSKQ_14885</name>
</gene>
<dbReference type="Pfam" id="PF01078">
    <property type="entry name" value="Mg_chelatase"/>
    <property type="match status" value="1"/>
</dbReference>
<evidence type="ECO:0000313" key="4">
    <source>
        <dbReference type="Proteomes" id="UP001597371"/>
    </source>
</evidence>
<dbReference type="SMART" id="SM00382">
    <property type="entry name" value="AAA"/>
    <property type="match status" value="1"/>
</dbReference>
<dbReference type="InterPro" id="IPR027417">
    <property type="entry name" value="P-loop_NTPase"/>
</dbReference>
<dbReference type="SUPFAM" id="SSF54211">
    <property type="entry name" value="Ribosomal protein S5 domain 2-like"/>
    <property type="match status" value="1"/>
</dbReference>
<dbReference type="InterPro" id="IPR020568">
    <property type="entry name" value="Ribosomal_Su5_D2-typ_SF"/>
</dbReference>
<dbReference type="RefSeq" id="WP_209737206.1">
    <property type="nucleotide sequence ID" value="NZ_CP072611.1"/>
</dbReference>
<dbReference type="PANTHER" id="PTHR32039">
    <property type="entry name" value="MAGNESIUM-CHELATASE SUBUNIT CHLI"/>
    <property type="match status" value="1"/>
</dbReference>
<dbReference type="EMBL" id="JBHUIJ010000022">
    <property type="protein sequence ID" value="MFD2238738.1"/>
    <property type="molecule type" value="Genomic_DNA"/>
</dbReference>
<dbReference type="SUPFAM" id="SSF52540">
    <property type="entry name" value="P-loop containing nucleoside triphosphate hydrolases"/>
    <property type="match status" value="1"/>
</dbReference>
<comment type="caution">
    <text evidence="3">The sequence shown here is derived from an EMBL/GenBank/DDBJ whole genome shotgun (WGS) entry which is preliminary data.</text>
</comment>
<reference evidence="4" key="1">
    <citation type="journal article" date="2019" name="Int. J. Syst. Evol. Microbiol.">
        <title>The Global Catalogue of Microorganisms (GCM) 10K type strain sequencing project: providing services to taxonomists for standard genome sequencing and annotation.</title>
        <authorList>
            <consortium name="The Broad Institute Genomics Platform"/>
            <consortium name="The Broad Institute Genome Sequencing Center for Infectious Disease"/>
            <person name="Wu L."/>
            <person name="Ma J."/>
        </authorList>
    </citation>
    <scope>NUCLEOTIDE SEQUENCE [LARGE SCALE GENOMIC DNA]</scope>
    <source>
        <strain evidence="4">ZS-35-S2</strain>
    </source>
</reference>
<evidence type="ECO:0000313" key="3">
    <source>
        <dbReference type="EMBL" id="MFD2238738.1"/>
    </source>
</evidence>
<sequence>MIARVATVAFQGVEAVPVDVEVMVAPGKMGMQIVGLADKAVTESRERVQAALHASGLSMPPKKVTVNLAPADLPKEGSHYDLPIALGLMAALDAIPADALSGFCVIGELSLDGTLAPVAGALPAAVGANARGLGLICPAACGPEAAWASPDMAILAPRSLIQLANHFRGTQVLGRPRPAIREDAAAMPDLADIKGQAVAKRALEVAAAGGHNLLMVGPPGSGKSMLAARLPSLLPPLGPSELLEVSMIASVAGELPGGRLSDRRPFRAPHHSASMAALVGGGLRARPGEVSLAHRGVLFLDEFPEFSPAVLDSLRQPLESGVSVIARANHRVSYPARFQLVAAMNPCRCGMAGEPGHSCARGPRCASDYQARLSGPLLDRIDLRVEVPAVTAADLIRPGASETSATVKARVERARAIQSARFTALATPGIGCNAECPAALVERIAMMDESGQALLSEAAERMKLSARAYHRILKVARTLADLEGEAAVRRVHLAEAISYRMAGERLRNAA</sequence>
<dbReference type="InterPro" id="IPR004482">
    <property type="entry name" value="Mg_chelat-rel"/>
</dbReference>
<comment type="similarity">
    <text evidence="1">Belongs to the Mg-chelatase subunits D/I family. ComM subfamily.</text>
</comment>
<proteinExistence type="inferred from homology"/>
<accession>A0ABW5CSE6</accession>
<name>A0ABW5CSE6_9HYPH</name>
<evidence type="ECO:0000256" key="1">
    <source>
        <dbReference type="ARBA" id="ARBA00006354"/>
    </source>
</evidence>
<dbReference type="InterPro" id="IPR000523">
    <property type="entry name" value="Mg_chelatse_chII-like_cat_dom"/>
</dbReference>
<dbReference type="Pfam" id="PF13541">
    <property type="entry name" value="ChlI"/>
    <property type="match status" value="1"/>
</dbReference>
<dbReference type="InterPro" id="IPR025158">
    <property type="entry name" value="Mg_chelat-rel_C"/>
</dbReference>
<evidence type="ECO:0000259" key="2">
    <source>
        <dbReference type="SMART" id="SM00382"/>
    </source>
</evidence>
<feature type="domain" description="AAA+ ATPase" evidence="2">
    <location>
        <begin position="209"/>
        <end position="391"/>
    </location>
</feature>
<dbReference type="Proteomes" id="UP001597371">
    <property type="component" value="Unassembled WGS sequence"/>
</dbReference>
<dbReference type="CDD" id="cd00009">
    <property type="entry name" value="AAA"/>
    <property type="match status" value="1"/>
</dbReference>
<protein>
    <submittedName>
        <fullName evidence="3">YifB family Mg chelatase-like AAA ATPase</fullName>
    </submittedName>
</protein>
<keyword evidence="4" id="KW-1185">Reference proteome</keyword>
<dbReference type="Pfam" id="PF13335">
    <property type="entry name" value="Mg_chelatase_C"/>
    <property type="match status" value="1"/>
</dbReference>
<dbReference type="InterPro" id="IPR003593">
    <property type="entry name" value="AAA+_ATPase"/>
</dbReference>
<organism evidence="3 4">
    <name type="scientific">Aureimonas populi</name>
    <dbReference type="NCBI Taxonomy" id="1701758"/>
    <lineage>
        <taxon>Bacteria</taxon>
        <taxon>Pseudomonadati</taxon>
        <taxon>Pseudomonadota</taxon>
        <taxon>Alphaproteobacteria</taxon>
        <taxon>Hyphomicrobiales</taxon>
        <taxon>Aurantimonadaceae</taxon>
        <taxon>Aureimonas</taxon>
    </lineage>
</organism>
<dbReference type="Gene3D" id="3.40.50.300">
    <property type="entry name" value="P-loop containing nucleotide triphosphate hydrolases"/>
    <property type="match status" value="1"/>
</dbReference>
<dbReference type="Gene3D" id="3.30.230.10">
    <property type="match status" value="1"/>
</dbReference>